<name>A0A409WDN4_9AGAR</name>
<dbReference type="InParanoid" id="A0A409WDN4"/>
<dbReference type="InterPro" id="IPR027417">
    <property type="entry name" value="P-loop_NTPase"/>
</dbReference>
<dbReference type="EMBL" id="NHYE01005142">
    <property type="protein sequence ID" value="PPQ76599.1"/>
    <property type="molecule type" value="Genomic_DNA"/>
</dbReference>
<dbReference type="SUPFAM" id="SSF52540">
    <property type="entry name" value="P-loop containing nucleoside triphosphate hydrolases"/>
    <property type="match status" value="1"/>
</dbReference>
<evidence type="ECO:0000313" key="5">
    <source>
        <dbReference type="Proteomes" id="UP000284706"/>
    </source>
</evidence>
<protein>
    <recommendedName>
        <fullName evidence="3">G domain-containing protein</fullName>
    </recommendedName>
</protein>
<dbReference type="AlphaFoldDB" id="A0A409WDN4"/>
<proteinExistence type="predicted"/>
<accession>A0A409WDN4</accession>
<keyword evidence="5" id="KW-1185">Reference proteome</keyword>
<reference evidence="4 5" key="1">
    <citation type="journal article" date="2018" name="Evol. Lett.">
        <title>Horizontal gene cluster transfer increased hallucinogenic mushroom diversity.</title>
        <authorList>
            <person name="Reynolds H.T."/>
            <person name="Vijayakumar V."/>
            <person name="Gluck-Thaler E."/>
            <person name="Korotkin H.B."/>
            <person name="Matheny P.B."/>
            <person name="Slot J.C."/>
        </authorList>
    </citation>
    <scope>NUCLEOTIDE SEQUENCE [LARGE SCALE GENOMIC DNA]</scope>
    <source>
        <strain evidence="4 5">SRW20</strain>
    </source>
</reference>
<dbReference type="InterPro" id="IPR006073">
    <property type="entry name" value="GTP-bd"/>
</dbReference>
<dbReference type="GO" id="GO:0005525">
    <property type="term" value="F:GTP binding"/>
    <property type="evidence" value="ECO:0007669"/>
    <property type="project" value="InterPro"/>
</dbReference>
<feature type="domain" description="G" evidence="3">
    <location>
        <begin position="23"/>
        <end position="148"/>
    </location>
</feature>
<feature type="transmembrane region" description="Helical" evidence="2">
    <location>
        <begin position="379"/>
        <end position="401"/>
    </location>
</feature>
<dbReference type="Gene3D" id="3.40.50.300">
    <property type="entry name" value="P-loop containing nucleotide triphosphate hydrolases"/>
    <property type="match status" value="1"/>
</dbReference>
<sequence length="548" mass="61185">MDSSANQLPSSVAETLSACPRFRILVVGKSGVGKSSLALVISIHNQDIDIADGRAGSADIRHEYTSPKNERLILHDSQGFEPGSEDNWELVEDFLRERSAMETQDQVHAVWLCIQSPREGDRVQQAGDEKLLMLARQLNISVIAVFTKFDRLLKEQQYQHRNRGTVEPAEIERQAEYQFDERIKGFKQSTGALIVKVSTDLKYRRRLETLNNLTTITIRSLGGVEESLPSDVGEWASDEPPEAAEGNVLPTLSNAHEGRQLVFVAAQQTNAVQKIEFSVREGFKKYWRNLGQSIFFQGQTLKNCVWRIHDDILRVWNLNDPEKILRNEPFVNMILKLVEPILQGHEGEIDDETDKSKSNDIVSNGVGTLTNLATSNPSAAPILIGIGVGLGLGILTVKFLFGAYKKTNLSAQYLVAYIVHLTCILHCIFTASLEGSTRRELSEEFITSVVERYKKRDVFSIDQSIRGMSFYDGLEKKIRRLIYDSLSMTPNGSAMQPEVAADKSDEQEVYETSRAVHSAPGHHQGGTTSPRAKRKKARGAKDSQCIVA</sequence>
<dbReference type="Pfam" id="PF01926">
    <property type="entry name" value="MMR_HSR1"/>
    <property type="match status" value="1"/>
</dbReference>
<evidence type="ECO:0000259" key="3">
    <source>
        <dbReference type="Pfam" id="PF01926"/>
    </source>
</evidence>
<dbReference type="OrthoDB" id="391988at2759"/>
<gene>
    <name evidence="4" type="ORF">CVT26_012853</name>
</gene>
<feature type="transmembrane region" description="Helical" evidence="2">
    <location>
        <begin position="413"/>
        <end position="433"/>
    </location>
</feature>
<comment type="caution">
    <text evidence="4">The sequence shown here is derived from an EMBL/GenBank/DDBJ whole genome shotgun (WGS) entry which is preliminary data.</text>
</comment>
<evidence type="ECO:0000256" key="1">
    <source>
        <dbReference type="SAM" id="MobiDB-lite"/>
    </source>
</evidence>
<evidence type="ECO:0000256" key="2">
    <source>
        <dbReference type="SAM" id="Phobius"/>
    </source>
</evidence>
<dbReference type="Proteomes" id="UP000284706">
    <property type="component" value="Unassembled WGS sequence"/>
</dbReference>
<keyword evidence="2" id="KW-0472">Membrane</keyword>
<keyword evidence="2" id="KW-1133">Transmembrane helix</keyword>
<feature type="region of interest" description="Disordered" evidence="1">
    <location>
        <begin position="492"/>
        <end position="548"/>
    </location>
</feature>
<organism evidence="4 5">
    <name type="scientific">Gymnopilus dilepis</name>
    <dbReference type="NCBI Taxonomy" id="231916"/>
    <lineage>
        <taxon>Eukaryota</taxon>
        <taxon>Fungi</taxon>
        <taxon>Dikarya</taxon>
        <taxon>Basidiomycota</taxon>
        <taxon>Agaricomycotina</taxon>
        <taxon>Agaricomycetes</taxon>
        <taxon>Agaricomycetidae</taxon>
        <taxon>Agaricales</taxon>
        <taxon>Agaricineae</taxon>
        <taxon>Hymenogastraceae</taxon>
        <taxon>Gymnopilus</taxon>
    </lineage>
</organism>
<keyword evidence="2" id="KW-0812">Transmembrane</keyword>
<dbReference type="CDD" id="cd00882">
    <property type="entry name" value="Ras_like_GTPase"/>
    <property type="match status" value="1"/>
</dbReference>
<evidence type="ECO:0000313" key="4">
    <source>
        <dbReference type="EMBL" id="PPQ76599.1"/>
    </source>
</evidence>